<reference evidence="3" key="1">
    <citation type="submission" date="2020-07" db="EMBL/GenBank/DDBJ databases">
        <title>Huge and variable diversity of episymbiotic CPR bacteria and DPANN archaea in groundwater ecosystems.</title>
        <authorList>
            <person name="He C.Y."/>
            <person name="Keren R."/>
            <person name="Whittaker M."/>
            <person name="Farag I.F."/>
            <person name="Doudna J."/>
            <person name="Cate J.H.D."/>
            <person name="Banfield J.F."/>
        </authorList>
    </citation>
    <scope>NUCLEOTIDE SEQUENCE</scope>
    <source>
        <strain evidence="3">NC_groundwater_1520_Pr4_B-0.1um_53_5</strain>
    </source>
</reference>
<dbReference type="EMBL" id="JACQXR010000063">
    <property type="protein sequence ID" value="MBI4726621.1"/>
    <property type="molecule type" value="Genomic_DNA"/>
</dbReference>
<dbReference type="PROSITE" id="PS51257">
    <property type="entry name" value="PROKAR_LIPOPROTEIN"/>
    <property type="match status" value="1"/>
</dbReference>
<gene>
    <name evidence="3" type="ORF">HY768_05280</name>
</gene>
<accession>A0A933MKP0</accession>
<organism evidence="3 4">
    <name type="scientific">candidate division TA06 bacterium</name>
    <dbReference type="NCBI Taxonomy" id="2250710"/>
    <lineage>
        <taxon>Bacteria</taxon>
        <taxon>Bacteria division TA06</taxon>
    </lineage>
</organism>
<evidence type="ECO:0000313" key="4">
    <source>
        <dbReference type="Proteomes" id="UP000736328"/>
    </source>
</evidence>
<feature type="region of interest" description="Disordered" evidence="1">
    <location>
        <begin position="43"/>
        <end position="62"/>
    </location>
</feature>
<dbReference type="Proteomes" id="UP000736328">
    <property type="component" value="Unassembled WGS sequence"/>
</dbReference>
<evidence type="ECO:0000313" key="3">
    <source>
        <dbReference type="EMBL" id="MBI4726621.1"/>
    </source>
</evidence>
<proteinExistence type="predicted"/>
<evidence type="ECO:0000256" key="1">
    <source>
        <dbReference type="SAM" id="MobiDB-lite"/>
    </source>
</evidence>
<evidence type="ECO:0000256" key="2">
    <source>
        <dbReference type="SAM" id="SignalP"/>
    </source>
</evidence>
<name>A0A933MKP0_UNCT6</name>
<keyword evidence="2" id="KW-0732">Signal</keyword>
<feature type="chain" id="PRO_5037159373" evidence="2">
    <location>
        <begin position="26"/>
        <end position="62"/>
    </location>
</feature>
<dbReference type="AlphaFoldDB" id="A0A933MKP0"/>
<protein>
    <submittedName>
        <fullName evidence="3">Uncharacterized protein</fullName>
    </submittedName>
</protein>
<sequence length="62" mass="6883">MNRFITALCLALLLSLSCSQKTEHAQEDFGPVKTYKTLKTRTDSIQTKAQQHSNTLDSIAGQ</sequence>
<comment type="caution">
    <text evidence="3">The sequence shown here is derived from an EMBL/GenBank/DDBJ whole genome shotgun (WGS) entry which is preliminary data.</text>
</comment>
<feature type="signal peptide" evidence="2">
    <location>
        <begin position="1"/>
        <end position="25"/>
    </location>
</feature>